<comment type="caution">
    <text evidence="16">The sequence shown here is derived from an EMBL/GenBank/DDBJ whole genome shotgun (WGS) entry which is preliminary data.</text>
</comment>
<comment type="catalytic activity">
    <reaction evidence="1">
        <text>ATP = 3',5'-cyclic AMP + diphosphate</text>
        <dbReference type="Rhea" id="RHEA:15389"/>
        <dbReference type="ChEBI" id="CHEBI:30616"/>
        <dbReference type="ChEBI" id="CHEBI:33019"/>
        <dbReference type="ChEBI" id="CHEBI:58165"/>
        <dbReference type="EC" id="4.6.1.1"/>
    </reaction>
</comment>
<dbReference type="InterPro" id="IPR029787">
    <property type="entry name" value="Nucleotide_cyclase"/>
</dbReference>
<dbReference type="PROSITE" id="PS50125">
    <property type="entry name" value="GUANYLATE_CYCLASE_2"/>
    <property type="match status" value="1"/>
</dbReference>
<feature type="transmembrane region" description="Helical" evidence="13">
    <location>
        <begin position="146"/>
        <end position="167"/>
    </location>
</feature>
<feature type="transmembrane region" description="Helical" evidence="13">
    <location>
        <begin position="1166"/>
        <end position="1188"/>
    </location>
</feature>
<evidence type="ECO:0000256" key="5">
    <source>
        <dbReference type="ARBA" id="ARBA00022723"/>
    </source>
</evidence>
<feature type="domain" description="Guanylate cyclase" evidence="15">
    <location>
        <begin position="1399"/>
        <end position="1532"/>
    </location>
</feature>
<accession>A0ABR2KJZ8</accession>
<dbReference type="Proteomes" id="UP001470230">
    <property type="component" value="Unassembled WGS sequence"/>
</dbReference>
<evidence type="ECO:0000256" key="10">
    <source>
        <dbReference type="ARBA" id="ARBA00023136"/>
    </source>
</evidence>
<name>A0ABR2KJZ8_9EUKA</name>
<evidence type="ECO:0000256" key="13">
    <source>
        <dbReference type="SAM" id="Phobius"/>
    </source>
</evidence>
<feature type="transmembrane region" description="Helical" evidence="13">
    <location>
        <begin position="118"/>
        <end position="139"/>
    </location>
</feature>
<reference evidence="16 17" key="1">
    <citation type="submission" date="2024-04" db="EMBL/GenBank/DDBJ databases">
        <title>Tritrichomonas musculus Genome.</title>
        <authorList>
            <person name="Alves-Ferreira E."/>
            <person name="Grigg M."/>
            <person name="Lorenzi H."/>
            <person name="Galac M."/>
        </authorList>
    </citation>
    <scope>NUCLEOTIDE SEQUENCE [LARGE SCALE GENOMIC DNA]</scope>
    <source>
        <strain evidence="16 17">EAF2021</strain>
    </source>
</reference>
<feature type="transmembrane region" description="Helical" evidence="13">
    <location>
        <begin position="319"/>
        <end position="339"/>
    </location>
</feature>
<feature type="transmembrane region" description="Helical" evidence="13">
    <location>
        <begin position="234"/>
        <end position="252"/>
    </location>
</feature>
<keyword evidence="10 13" id="KW-0472">Membrane</keyword>
<evidence type="ECO:0000256" key="11">
    <source>
        <dbReference type="ARBA" id="ARBA00023239"/>
    </source>
</evidence>
<feature type="transmembrane region" description="Helical" evidence="13">
    <location>
        <begin position="258"/>
        <end position="278"/>
    </location>
</feature>
<keyword evidence="5" id="KW-0479">Metal-binding</keyword>
<feature type="transmembrane region" description="Helical" evidence="13">
    <location>
        <begin position="287"/>
        <end position="307"/>
    </location>
</feature>
<feature type="compositionally biased region" description="Basic and acidic residues" evidence="12">
    <location>
        <begin position="1"/>
        <end position="11"/>
    </location>
</feature>
<evidence type="ECO:0000313" key="16">
    <source>
        <dbReference type="EMBL" id="KAK8891473.1"/>
    </source>
</evidence>
<protein>
    <recommendedName>
        <fullName evidence="3">adenylate cyclase</fullName>
        <ecNumber evidence="3">4.6.1.1</ecNumber>
    </recommendedName>
</protein>
<feature type="transmembrane region" description="Helical" evidence="13">
    <location>
        <begin position="192"/>
        <end position="222"/>
    </location>
</feature>
<evidence type="ECO:0000256" key="3">
    <source>
        <dbReference type="ARBA" id="ARBA00012201"/>
    </source>
</evidence>
<dbReference type="CDD" id="cd00130">
    <property type="entry name" value="PAS"/>
    <property type="match status" value="1"/>
</dbReference>
<evidence type="ECO:0000256" key="7">
    <source>
        <dbReference type="ARBA" id="ARBA00022840"/>
    </source>
</evidence>
<dbReference type="Gene3D" id="3.30.450.20">
    <property type="entry name" value="PAS domain"/>
    <property type="match status" value="1"/>
</dbReference>
<comment type="subcellular location">
    <subcellularLocation>
        <location evidence="2">Membrane</location>
        <topology evidence="2">Multi-pass membrane protein</topology>
    </subcellularLocation>
</comment>
<dbReference type="NCBIfam" id="TIGR00229">
    <property type="entry name" value="sensory_box"/>
    <property type="match status" value="1"/>
</dbReference>
<sequence>MQETSQSERSKSKVGSSVNSSRVGSTTSFDDEQIAFQRRENLIYPLFSEISQIVKVPSFVYFFSQFFSLAQFLISGLWSNSDHFWDQDPKGKSAIRIFQCFIDLGLHGISSNLITYDILIILFVIMIGWHIFIIVYYYYFHQYSKLMLYITQILQMFVLPPIIPFYASHAGNSFSELATESMSQTGVSARSAVLFVFFALATIILFVLFVICFSFLCLSPILSQILDASWDPKPIIFMLSLTCYSCFFGPVLDHFAKWVNMIFILASVALTVYTILLLKDFPFHQFWINPAFAGLAVGHIFFELLLIPSCFSHEIPSTIYLVISLVLIVVSVVIAYILLRRKRQKIIKQLSYSTIGESNITDVDKKAHFETIELKTASDIYSFLRIGLAYNCDLFLDFSFPHYIVENYATQQLVLAVSQMISFFPNELQYLAYCLGMITKLGELSFQDHYLFFQMKKVHLMRQSSLSKEASSTIKKMRKQSLDTISAIRGFWKEVGSGHANLDFNALIAVQKTTNKLKGTFQDLTDRFSNNQEMCNEYAMFLVEGAGDYKEALKWKGKAHLLEIGKRLDTDFALRSLVNTYPHYLLDQIIDVNGKFIRSKTESNASASESVSVSASGISSESNTNDDAYFQKLDDFSSNFITESKMRLAVQKSLESASLPGLSASKYVFFLQFVVAAIIFIVILLWVPTVNVNIVSIISEVQNMAYVYCHSGYTSFTAAHLLTTHPNFSTFSGLETVLNLSNFPLDQVNTKPHSVLNLTFEHIAFYLMLGANSLESVNQELMSHPKDRLDALDEFLYSNITIYYCYKANITKDANITMSIRSAVFTCFLFLLEAIEQHHSGNDNSTETANLLVNAVYNMGRLSPYLEKVLQQLSSIGDDVVDSKKALLLVLEILIPVLFGVIFLVIQIRTIYLLYKKTNKTLSVLRKIKPETIDASLDPIMIGTKDKKINSSASQLRTSNSFSYTVLPIFCVVGILLNALIVFLTFYLGINEIGDVSTLFTWYYLTSTRIGSIFYTIVSLDYLTYGSNITSQEYLNILNTSYHQIESTHSALLGGNPKIVRLIGFDSTIDSAHFIDSCKNDTTEYYKFYLCLSLDRAINEMQIFLKRLLRSYYLDGENFTLDNSDYTDALILLDYKLAQAMFRFQNSMIDYMTSEFNDVSNIMSSLAIVGIIVSVVVFFLSFVLIRAFDIALKGICQLIRLLPPSSMMKNKSLMEFVIGSSNNVNDSVLTPAQSIVQASSNASISVSLDYTINSVNPAFRNITGLTPDEVLGQPLVILFPFPSGGSSSGSSSAENSSLQVLYDKLGKMKNNETDKISETLTMKCTNDIGKPLHVEVTLIAIKKESGETQSFVLSLKDMAAERQQEISAKNAKRRSEKILQHLLPPLVYENVMKNDDTSTLFVSNAATFISIQIVGLLDCVNSLAPSQLLNVLQKINEAFDETASKYPIVHTLSSQDEMLVACCGLFDYMDQPKEQAQQAVVFALEFNSLIDDLNEQLVVDLQFRIGINHGGPLAGNVLDLKTPTFDLFGEAVLHPAYQLACDGDIGKVQITESVYSLLEQNEYVIEKGKLVNVKGINQPIQIYFVKDIVE</sequence>
<feature type="transmembrane region" description="Helical" evidence="13">
    <location>
        <begin position="1002"/>
        <end position="1023"/>
    </location>
</feature>
<evidence type="ECO:0000256" key="9">
    <source>
        <dbReference type="ARBA" id="ARBA00022989"/>
    </source>
</evidence>
<keyword evidence="17" id="KW-1185">Reference proteome</keyword>
<dbReference type="PANTHER" id="PTHR45627:SF12">
    <property type="entry name" value="ADENYLATE CYCLASE TYPE 2"/>
    <property type="match status" value="1"/>
</dbReference>
<feature type="domain" description="PAS" evidence="14">
    <location>
        <begin position="1235"/>
        <end position="1276"/>
    </location>
</feature>
<dbReference type="Pfam" id="PF00211">
    <property type="entry name" value="Guanylate_cyc"/>
    <property type="match status" value="1"/>
</dbReference>
<feature type="compositionally biased region" description="Low complexity" evidence="12">
    <location>
        <begin position="13"/>
        <end position="25"/>
    </location>
</feature>
<dbReference type="InterPro" id="IPR001054">
    <property type="entry name" value="A/G_cyclase"/>
</dbReference>
<keyword evidence="9 13" id="KW-1133">Transmembrane helix</keyword>
<dbReference type="SUPFAM" id="SSF55073">
    <property type="entry name" value="Nucleotide cyclase"/>
    <property type="match status" value="1"/>
</dbReference>
<dbReference type="SMART" id="SM00091">
    <property type="entry name" value="PAS"/>
    <property type="match status" value="1"/>
</dbReference>
<dbReference type="SUPFAM" id="SSF55785">
    <property type="entry name" value="PYP-like sensor domain (PAS domain)"/>
    <property type="match status" value="1"/>
</dbReference>
<evidence type="ECO:0000256" key="6">
    <source>
        <dbReference type="ARBA" id="ARBA00022741"/>
    </source>
</evidence>
<dbReference type="Pfam" id="PF13426">
    <property type="entry name" value="PAS_9"/>
    <property type="match status" value="1"/>
</dbReference>
<dbReference type="PANTHER" id="PTHR45627">
    <property type="entry name" value="ADENYLATE CYCLASE TYPE 1"/>
    <property type="match status" value="1"/>
</dbReference>
<evidence type="ECO:0000259" key="14">
    <source>
        <dbReference type="PROSITE" id="PS50112"/>
    </source>
</evidence>
<feature type="transmembrane region" description="Helical" evidence="13">
    <location>
        <begin position="886"/>
        <end position="906"/>
    </location>
</feature>
<dbReference type="CDD" id="cd07302">
    <property type="entry name" value="CHD"/>
    <property type="match status" value="1"/>
</dbReference>
<organism evidence="16 17">
    <name type="scientific">Tritrichomonas musculus</name>
    <dbReference type="NCBI Taxonomy" id="1915356"/>
    <lineage>
        <taxon>Eukaryota</taxon>
        <taxon>Metamonada</taxon>
        <taxon>Parabasalia</taxon>
        <taxon>Tritrichomonadida</taxon>
        <taxon>Tritrichomonadidae</taxon>
        <taxon>Tritrichomonas</taxon>
    </lineage>
</organism>
<dbReference type="InterPro" id="IPR035965">
    <property type="entry name" value="PAS-like_dom_sf"/>
</dbReference>
<evidence type="ECO:0000259" key="15">
    <source>
        <dbReference type="PROSITE" id="PS50125"/>
    </source>
</evidence>
<dbReference type="SMART" id="SM00044">
    <property type="entry name" value="CYCc"/>
    <property type="match status" value="1"/>
</dbReference>
<feature type="transmembrane region" description="Helical" evidence="13">
    <location>
        <begin position="667"/>
        <end position="687"/>
    </location>
</feature>
<evidence type="ECO:0000256" key="1">
    <source>
        <dbReference type="ARBA" id="ARBA00001593"/>
    </source>
</evidence>
<evidence type="ECO:0000256" key="4">
    <source>
        <dbReference type="ARBA" id="ARBA00022692"/>
    </source>
</evidence>
<keyword evidence="8" id="KW-0460">Magnesium</keyword>
<keyword evidence="11" id="KW-0456">Lyase</keyword>
<gene>
    <name evidence="16" type="ORF">M9Y10_028682</name>
</gene>
<keyword evidence="4 13" id="KW-0812">Transmembrane</keyword>
<evidence type="ECO:0000256" key="2">
    <source>
        <dbReference type="ARBA" id="ARBA00004141"/>
    </source>
</evidence>
<evidence type="ECO:0000256" key="12">
    <source>
        <dbReference type="SAM" id="MobiDB-lite"/>
    </source>
</evidence>
<proteinExistence type="predicted"/>
<keyword evidence="6" id="KW-0547">Nucleotide-binding</keyword>
<dbReference type="PROSITE" id="PS50112">
    <property type="entry name" value="PAS"/>
    <property type="match status" value="1"/>
</dbReference>
<evidence type="ECO:0000313" key="17">
    <source>
        <dbReference type="Proteomes" id="UP001470230"/>
    </source>
</evidence>
<dbReference type="Gene3D" id="3.30.70.1230">
    <property type="entry name" value="Nucleotide cyclase"/>
    <property type="match status" value="1"/>
</dbReference>
<feature type="transmembrane region" description="Helical" evidence="13">
    <location>
        <begin position="59"/>
        <end position="78"/>
    </location>
</feature>
<dbReference type="EMBL" id="JAPFFF010000004">
    <property type="protein sequence ID" value="KAK8891473.1"/>
    <property type="molecule type" value="Genomic_DNA"/>
</dbReference>
<dbReference type="EC" id="4.6.1.1" evidence="3"/>
<feature type="transmembrane region" description="Helical" evidence="13">
    <location>
        <begin position="966"/>
        <end position="990"/>
    </location>
</feature>
<feature type="region of interest" description="Disordered" evidence="12">
    <location>
        <begin position="1"/>
        <end position="25"/>
    </location>
</feature>
<evidence type="ECO:0000256" key="8">
    <source>
        <dbReference type="ARBA" id="ARBA00022842"/>
    </source>
</evidence>
<dbReference type="InterPro" id="IPR000014">
    <property type="entry name" value="PAS"/>
</dbReference>
<keyword evidence="7" id="KW-0067">ATP-binding</keyword>